<name>L9Z3I3_9EURY</name>
<protein>
    <submittedName>
        <fullName evidence="4">Regulatory protein ArsR</fullName>
    </submittedName>
</protein>
<gene>
    <name evidence="4" type="ORF">C486_08425</name>
</gene>
<evidence type="ECO:0000313" key="4">
    <source>
        <dbReference type="EMBL" id="ELY80924.1"/>
    </source>
</evidence>
<feature type="compositionally biased region" description="Polar residues" evidence="1">
    <location>
        <begin position="205"/>
        <end position="230"/>
    </location>
</feature>
<feature type="region of interest" description="Disordered" evidence="1">
    <location>
        <begin position="151"/>
        <end position="245"/>
    </location>
</feature>
<evidence type="ECO:0000256" key="2">
    <source>
        <dbReference type="SAM" id="Phobius"/>
    </source>
</evidence>
<dbReference type="Proteomes" id="UP000011592">
    <property type="component" value="Unassembled WGS sequence"/>
</dbReference>
<dbReference type="InterPro" id="IPR011991">
    <property type="entry name" value="ArsR-like_HTH"/>
</dbReference>
<keyword evidence="5" id="KW-1185">Reference proteome</keyword>
<keyword evidence="2" id="KW-0472">Membrane</keyword>
<dbReference type="InterPro" id="IPR056525">
    <property type="entry name" value="HVO_1552_C"/>
</dbReference>
<dbReference type="RefSeq" id="WP_008454921.1">
    <property type="nucleotide sequence ID" value="NZ_AOIJ01000045.1"/>
</dbReference>
<reference evidence="4 5" key="1">
    <citation type="journal article" date="2014" name="PLoS Genet.">
        <title>Phylogenetically driven sequencing of extremely halophilic archaea reveals strategies for static and dynamic osmo-response.</title>
        <authorList>
            <person name="Becker E.A."/>
            <person name="Seitzer P.M."/>
            <person name="Tritt A."/>
            <person name="Larsen D."/>
            <person name="Krusor M."/>
            <person name="Yao A.I."/>
            <person name="Wu D."/>
            <person name="Madern D."/>
            <person name="Eisen J.A."/>
            <person name="Darling A.E."/>
            <person name="Facciotti M.T."/>
        </authorList>
    </citation>
    <scope>NUCLEOTIDE SEQUENCE [LARGE SCALE GENOMIC DNA]</scope>
    <source>
        <strain evidence="4 5">JCM 14663</strain>
    </source>
</reference>
<dbReference type="InterPro" id="IPR036390">
    <property type="entry name" value="WH_DNA-bd_sf"/>
</dbReference>
<sequence>MARLFPLRSDTATEEGQPRVVDLEGEDADAVFGALSSTTAREIYSRLDDEPGTPSDIADAIDSSIQNVRYHLEKLEDAGLVEVVDTWYSSRGNEMSVYATTDGPLIVTSDESRASRLKDALSRLVGGIGALAGGSLFVQYAMTRWLAPAETGPTANGGAQPAGSDGEHDNGAFQHTDDAGDAGSSARPIEQRESGEIDTADANPVNDTAMNNTTDGNPGTMDSANESGTVDSAPDSGAIDPGLDPDNETLQNVTDGGADAIETVFGAVPPGLLFFLGGLVVLLAITIYWYWYRPAY</sequence>
<feature type="compositionally biased region" description="Basic and acidic residues" evidence="1">
    <location>
        <begin position="165"/>
        <end position="178"/>
    </location>
</feature>
<dbReference type="Pfam" id="PF12840">
    <property type="entry name" value="HTH_20"/>
    <property type="match status" value="1"/>
</dbReference>
<proteinExistence type="predicted"/>
<dbReference type="Pfam" id="PF24267">
    <property type="entry name" value="HVO_1552_C"/>
    <property type="match status" value="1"/>
</dbReference>
<dbReference type="EMBL" id="AOIJ01000045">
    <property type="protein sequence ID" value="ELY80924.1"/>
    <property type="molecule type" value="Genomic_DNA"/>
</dbReference>
<evidence type="ECO:0000256" key="1">
    <source>
        <dbReference type="SAM" id="MobiDB-lite"/>
    </source>
</evidence>
<keyword evidence="2" id="KW-0812">Transmembrane</keyword>
<evidence type="ECO:0000313" key="5">
    <source>
        <dbReference type="Proteomes" id="UP000011592"/>
    </source>
</evidence>
<dbReference type="AlphaFoldDB" id="L9Z3I3"/>
<dbReference type="InterPro" id="IPR036388">
    <property type="entry name" value="WH-like_DNA-bd_sf"/>
</dbReference>
<dbReference type="Gene3D" id="1.10.10.10">
    <property type="entry name" value="Winged helix-like DNA-binding domain superfamily/Winged helix DNA-binding domain"/>
    <property type="match status" value="1"/>
</dbReference>
<evidence type="ECO:0000259" key="3">
    <source>
        <dbReference type="Pfam" id="PF24267"/>
    </source>
</evidence>
<dbReference type="CDD" id="cd00090">
    <property type="entry name" value="HTH_ARSR"/>
    <property type="match status" value="1"/>
</dbReference>
<dbReference type="PATRIC" id="fig|1230459.4.peg.1684"/>
<dbReference type="SUPFAM" id="SSF46785">
    <property type="entry name" value="Winged helix' DNA-binding domain"/>
    <property type="match status" value="1"/>
</dbReference>
<comment type="caution">
    <text evidence="4">The sequence shown here is derived from an EMBL/GenBank/DDBJ whole genome shotgun (WGS) entry which is preliminary data.</text>
</comment>
<feature type="transmembrane region" description="Helical" evidence="2">
    <location>
        <begin position="272"/>
        <end position="291"/>
    </location>
</feature>
<feature type="domain" description="HVO-1552 C-terminal" evidence="3">
    <location>
        <begin position="253"/>
        <end position="293"/>
    </location>
</feature>
<accession>L9Z3I3</accession>
<organism evidence="4 5">
    <name type="scientific">Natrinema gari JCM 14663</name>
    <dbReference type="NCBI Taxonomy" id="1230459"/>
    <lineage>
        <taxon>Archaea</taxon>
        <taxon>Methanobacteriati</taxon>
        <taxon>Methanobacteriota</taxon>
        <taxon>Stenosarchaea group</taxon>
        <taxon>Halobacteria</taxon>
        <taxon>Halobacteriales</taxon>
        <taxon>Natrialbaceae</taxon>
        <taxon>Natrinema</taxon>
    </lineage>
</organism>
<keyword evidence="2" id="KW-1133">Transmembrane helix</keyword>